<evidence type="ECO:0000313" key="7">
    <source>
        <dbReference type="Ensembl" id="ENSRNOP00000002680.4"/>
    </source>
</evidence>
<evidence type="ECO:0000313" key="8">
    <source>
        <dbReference type="Proteomes" id="UP000002494"/>
    </source>
</evidence>
<dbReference type="AlphaFoldDB" id="F7FNI2"/>
<organism evidence="7 8">
    <name type="scientific">Rattus norvegicus</name>
    <name type="common">Rat</name>
    <dbReference type="NCBI Taxonomy" id="10116"/>
    <lineage>
        <taxon>Eukaryota</taxon>
        <taxon>Metazoa</taxon>
        <taxon>Chordata</taxon>
        <taxon>Craniata</taxon>
        <taxon>Vertebrata</taxon>
        <taxon>Euteleostomi</taxon>
        <taxon>Mammalia</taxon>
        <taxon>Eutheria</taxon>
        <taxon>Euarchontoglires</taxon>
        <taxon>Glires</taxon>
        <taxon>Rodentia</taxon>
        <taxon>Myomorpha</taxon>
        <taxon>Muroidea</taxon>
        <taxon>Muridae</taxon>
        <taxon>Murinae</taxon>
        <taxon>Rattus</taxon>
    </lineage>
</organism>
<protein>
    <recommendedName>
        <fullName evidence="5">Sulfotransferase</fullName>
        <ecNumber evidence="5">2.8.2.-</ecNumber>
    </recommendedName>
</protein>
<dbReference type="GO" id="GO:0031965">
    <property type="term" value="C:nuclear membrane"/>
    <property type="evidence" value="ECO:0007669"/>
    <property type="project" value="Ensembl"/>
</dbReference>
<keyword evidence="4 5" id="KW-0808">Transferase</keyword>
<evidence type="ECO:0007829" key="10">
    <source>
        <dbReference type="PeptideAtlas" id="F7FNI2"/>
    </source>
</evidence>
<feature type="domain" description="Sulfotransferase" evidence="6">
    <location>
        <begin position="38"/>
        <end position="302"/>
    </location>
</feature>
<dbReference type="GO" id="GO:0050294">
    <property type="term" value="F:steroid sulfotransferase activity"/>
    <property type="evidence" value="ECO:0007669"/>
    <property type="project" value="Ensembl"/>
</dbReference>
<dbReference type="Proteomes" id="UP000002494">
    <property type="component" value="Chromosome 14"/>
</dbReference>
<keyword evidence="10" id="KW-1267">Proteomics identification</keyword>
<dbReference type="OrthoDB" id="205623at2759"/>
<dbReference type="InterPro" id="IPR027417">
    <property type="entry name" value="P-loop_NTPase"/>
</dbReference>
<dbReference type="GO" id="GO:0006711">
    <property type="term" value="P:estrogen catabolic process"/>
    <property type="evidence" value="ECO:0007669"/>
    <property type="project" value="Ensembl"/>
</dbReference>
<dbReference type="RGD" id="3776">
    <property type="gene designation" value="Sult1e1"/>
</dbReference>
<dbReference type="GeneTree" id="ENSGT00940000162261"/>
<dbReference type="Ensembl" id="ENSRNOT00000002680.6">
    <property type="protein sequence ID" value="ENSRNOP00000002680.4"/>
    <property type="gene ID" value="ENSRNOG00000001957.6"/>
</dbReference>
<dbReference type="GO" id="GO:0047894">
    <property type="term" value="F:flavonol 3-sulfotransferase activity"/>
    <property type="evidence" value="ECO:0007669"/>
    <property type="project" value="Ensembl"/>
</dbReference>
<dbReference type="GO" id="GO:0045600">
    <property type="term" value="P:positive regulation of fat cell differentiation"/>
    <property type="evidence" value="ECO:0007669"/>
    <property type="project" value="Ensembl"/>
</dbReference>
<gene>
    <name evidence="7 9" type="primary">Sult1e1</name>
</gene>
<dbReference type="SUPFAM" id="SSF52540">
    <property type="entry name" value="P-loop containing nucleoside triphosphate hydrolases"/>
    <property type="match status" value="1"/>
</dbReference>
<evidence type="ECO:0007829" key="11">
    <source>
        <dbReference type="PubMed" id="22673903"/>
    </source>
</evidence>
<evidence type="ECO:0000256" key="1">
    <source>
        <dbReference type="ARBA" id="ARBA00004496"/>
    </source>
</evidence>
<comment type="subcellular location">
    <subcellularLocation>
        <location evidence="1">Cytoplasm</location>
    </subcellularLocation>
</comment>
<keyword evidence="8" id="KW-1185">Reference proteome</keyword>
<comment type="similarity">
    <text evidence="2 5">Belongs to the sulfotransferase 1 family.</text>
</comment>
<evidence type="ECO:0000256" key="2">
    <source>
        <dbReference type="ARBA" id="ARBA00005771"/>
    </source>
</evidence>
<reference evidence="7" key="1">
    <citation type="journal article" date="2004" name="Nature">
        <title>Genome sequence of the Brown Norway rat yields insights into mammalian evolution.</title>
        <authorList>
            <consortium name="Rat Genome Sequencing Project Consortium"/>
            <person name="Gibbs R.A."/>
            <person name="Weinstock G.M."/>
            <person name="Metzker M.L."/>
            <person name="Muzny D.M."/>
            <person name="Sodergren E.J."/>
            <person name="Scherer S."/>
            <person name="Scott G."/>
            <person name="Steffen D."/>
            <person name="Worley K.C."/>
            <person name="Burch P.E."/>
            <person name="Okwuonu G."/>
            <person name="Hines S."/>
            <person name="Lewis L."/>
            <person name="Deramo C."/>
            <person name="Delgado O."/>
            <person name="Dugan-Rocha S."/>
            <person name="Miner G."/>
            <person name="Morgan M."/>
            <person name="Hawes A."/>
            <person name="Gill R."/>
            <person name="Holt R.A."/>
            <person name="Adams M.D."/>
            <person name="Amanatides P.G."/>
            <person name="Baden-Tillson H."/>
            <person name="Barnstead M."/>
            <person name="Chin S."/>
            <person name="Evans C.A."/>
            <person name="Ferriera S."/>
            <person name="Fosler C."/>
            <person name="Glodek A."/>
            <person name="Gu Z."/>
            <person name="Jennings D."/>
            <person name="Kraft C.L."/>
            <person name="Nguyen T."/>
            <person name="Pfannkoch C.M."/>
            <person name="Sitter C."/>
            <person name="Sutton G.G."/>
            <person name="Venter J.C."/>
            <person name="Woodage T."/>
            <person name="Smith D."/>
            <person name="Lee H.-M."/>
            <person name="Gustafson E."/>
            <person name="Cahill P."/>
            <person name="Kana A."/>
            <person name="Doucette-Stamm L."/>
            <person name="Weinstock K."/>
            <person name="Fechtel K."/>
            <person name="Weiss R.B."/>
            <person name="Dunn D.M."/>
            <person name="Green E.D."/>
            <person name="Blakesley R.W."/>
            <person name="Bouffard G.G."/>
            <person name="De Jong P.J."/>
            <person name="Osoegawa K."/>
            <person name="Zhu B."/>
            <person name="Marra M."/>
            <person name="Schein J."/>
            <person name="Bosdet I."/>
            <person name="Fjell C."/>
            <person name="Jones S."/>
            <person name="Krzywinski M."/>
            <person name="Mathewson C."/>
            <person name="Siddiqui A."/>
            <person name="Wye N."/>
            <person name="McPherson J."/>
            <person name="Zhao S."/>
            <person name="Fraser C.M."/>
            <person name="Shetty J."/>
            <person name="Shatsman S."/>
            <person name="Geer K."/>
            <person name="Chen Y."/>
            <person name="Abramzon S."/>
            <person name="Nierman W.C."/>
            <person name="Havlak P.H."/>
            <person name="Chen R."/>
            <person name="Durbin K.J."/>
            <person name="Egan A."/>
            <person name="Ren Y."/>
            <person name="Song X.-Z."/>
            <person name="Li B."/>
            <person name="Liu Y."/>
            <person name="Qin X."/>
            <person name="Cawley S."/>
            <person name="Cooney A.J."/>
            <person name="D'Souza L.M."/>
            <person name="Martin K."/>
            <person name="Wu J.Q."/>
            <person name="Gonzalez-Garay M.L."/>
            <person name="Jackson A.R."/>
            <person name="Kalafus K.J."/>
            <person name="McLeod M.P."/>
            <person name="Milosavljevic A."/>
            <person name="Virk D."/>
            <person name="Volkov A."/>
            <person name="Wheeler D.A."/>
            <person name="Zhang Z."/>
            <person name="Bailey J.A."/>
            <person name="Eichler E.E."/>
            <person name="Tuzun E."/>
            <person name="Birney E."/>
            <person name="Mongin E."/>
            <person name="Ureta-Vidal A."/>
            <person name="Woodwark C."/>
            <person name="Zdobnov E."/>
            <person name="Bork P."/>
            <person name="Suyama M."/>
            <person name="Torrents D."/>
            <person name="Alexandersson M."/>
            <person name="Trask B.J."/>
            <person name="Young J.M."/>
            <person name="Huang H."/>
            <person name="Wang H."/>
            <person name="Xing H."/>
            <person name="Daniels S."/>
            <person name="Gietzen D."/>
            <person name="Schmidt J."/>
            <person name="Stevens K."/>
            <person name="Vitt U."/>
            <person name="Wingrove J."/>
            <person name="Camara F."/>
            <person name="Mar Alba M."/>
            <person name="Abril J.F."/>
            <person name="Guigo R."/>
            <person name="Smit A."/>
            <person name="Dubchak I."/>
            <person name="Rubin E.M."/>
            <person name="Couronne O."/>
            <person name="Poliakov A."/>
            <person name="Huebner N."/>
            <person name="Ganten D."/>
            <person name="Goesele C."/>
            <person name="Hummel O."/>
            <person name="Kreitler T."/>
            <person name="Lee Y.-A."/>
            <person name="Monti J."/>
            <person name="Schulz H."/>
            <person name="Zimdahl H."/>
            <person name="Himmelbauer H."/>
            <person name="Lehrach H."/>
            <person name="Jacob H.J."/>
            <person name="Bromberg S."/>
            <person name="Gullings-Handley J."/>
            <person name="Jensen-Seaman M.I."/>
            <person name="Kwitek A.E."/>
            <person name="Lazar J."/>
            <person name="Pasko D."/>
            <person name="Tonellato P.J."/>
            <person name="Twigger S."/>
            <person name="Ponting C.P."/>
            <person name="Duarte J.M."/>
            <person name="Rice S."/>
            <person name="Goodstadt L."/>
            <person name="Beatson S.A."/>
            <person name="Emes R.D."/>
            <person name="Winter E.E."/>
            <person name="Webber C."/>
            <person name="Brandt P."/>
            <person name="Nyakatura G."/>
            <person name="Adetobi M."/>
            <person name="Chiaromonte F."/>
            <person name="Elnitski L."/>
            <person name="Eswara P."/>
            <person name="Hardison R.C."/>
            <person name="Hou M."/>
            <person name="Kolbe D."/>
            <person name="Makova K."/>
            <person name="Miller W."/>
            <person name="Nekrutenko A."/>
            <person name="Riemer C."/>
            <person name="Schwartz S."/>
            <person name="Taylor J."/>
            <person name="Yang S."/>
            <person name="Zhang Y."/>
            <person name="Lindpaintner K."/>
            <person name="Andrews T.D."/>
            <person name="Caccamo M."/>
            <person name="Clamp M."/>
            <person name="Clarke L."/>
            <person name="Curwen V."/>
            <person name="Durbin R.M."/>
            <person name="Eyras E."/>
            <person name="Searle S.M."/>
            <person name="Cooper G.M."/>
            <person name="Batzoglou S."/>
            <person name="Brudno M."/>
            <person name="Sidow A."/>
            <person name="Stone E.A."/>
            <person name="Payseur B.A."/>
            <person name="Bourque G."/>
            <person name="Lopez-Otin C."/>
            <person name="Puente X.S."/>
            <person name="Chakrabarti K."/>
            <person name="Chatterji S."/>
            <person name="Dewey C."/>
            <person name="Pachter L."/>
            <person name="Bray N."/>
            <person name="Yap V.B."/>
            <person name="Caspi A."/>
            <person name="Tesler G."/>
            <person name="Pevzner P.A."/>
            <person name="Haussler D."/>
            <person name="Roskin K.M."/>
            <person name="Baertsch R."/>
            <person name="Clawson H."/>
            <person name="Furey T.S."/>
            <person name="Hinrichs A.S."/>
            <person name="Karolchik D."/>
            <person name="Kent W.J."/>
            <person name="Rosenbloom K.R."/>
            <person name="Trumbower H."/>
            <person name="Weirauch M."/>
            <person name="Cooper D.N."/>
            <person name="Stenson P.D."/>
            <person name="Ma B."/>
            <person name="Brent M."/>
            <person name="Arumugam M."/>
            <person name="Shteynberg D."/>
            <person name="Copley R.R."/>
            <person name="Taylor M.S."/>
            <person name="Riethman H."/>
            <person name="Mudunuri U."/>
            <person name="Peterson J."/>
            <person name="Guyer M."/>
            <person name="Felsenfeld A."/>
            <person name="Old S."/>
            <person name="Mockrin S."/>
            <person name="Collins F.S."/>
        </authorList>
    </citation>
    <scope>NUCLEOTIDE SEQUENCE [LARGE SCALE GENOMIC DNA]</scope>
    <source>
        <strain evidence="7">Brown Norway</strain>
    </source>
</reference>
<dbReference type="Gene3D" id="3.40.50.300">
    <property type="entry name" value="P-loop containing nucleotide triphosphate hydrolases"/>
    <property type="match status" value="1"/>
</dbReference>
<dbReference type="GO" id="GO:0051923">
    <property type="term" value="P:sulfation"/>
    <property type="evidence" value="ECO:0007669"/>
    <property type="project" value="Ensembl"/>
</dbReference>
<reference evidence="7" key="3">
    <citation type="submission" date="2025-03" db="UniProtKB">
        <authorList>
            <consortium name="Ensembl"/>
        </authorList>
    </citation>
    <scope>IDENTIFICATION</scope>
    <source>
        <strain evidence="7">Brown Norway</strain>
    </source>
</reference>
<sequence length="310" mass="37003">METSMPEYYEVFGDFHGVLMDKLFTKYWEDVETFSARPDDLLVVTYPKSGSTWIGEIVDMIYKEGDVEKCKEDAIFNRIPYLECRNEDLINGIKQLKEKESPRIVKTHLPAKLLPASFWEKNCKIIYLCRNAKDVVVSYYYFFLIIKSYPNPKSFSEFVEKFMEGLQNDNMICLHLCLLISVPYGSWYDHVKSWWEKSKNSRVLFMFYEDMKEDIRREVVKLIEFLERDPLAELVDKIIQHTSFQEMKNNPCTNYSMLPETMIDLKVSPFMRKGEKTELEEPLPEALRERFEEHYQRHMKDCPVKFRAEL</sequence>
<dbReference type="OMA" id="VIKVIQF"/>
<reference evidence="11" key="2">
    <citation type="journal article" date="2012" name="Nat. Commun.">
        <title>Quantitative maps of protein phosphorylation sites across 14 different rat organs and tissues.</title>
        <authorList>
            <person name="Lundby A."/>
            <person name="Secher A."/>
            <person name="Lage K."/>
            <person name="Nordsborg N.B."/>
            <person name="Dmytriyev A."/>
            <person name="Lundby C."/>
            <person name="Olsen J.V."/>
        </authorList>
    </citation>
    <scope>IDENTIFICATION BY MASS SPECTROMETRY [LARGE SCALE ANALYSIS]</scope>
</reference>
<evidence type="ECO:0000256" key="5">
    <source>
        <dbReference type="RuleBase" id="RU361155"/>
    </source>
</evidence>
<dbReference type="Pfam" id="PF00685">
    <property type="entry name" value="Sulfotransfer_1"/>
    <property type="match status" value="1"/>
</dbReference>
<proteinExistence type="evidence at protein level"/>
<dbReference type="InterPro" id="IPR000863">
    <property type="entry name" value="Sulfotransferase_dom"/>
</dbReference>
<evidence type="ECO:0000256" key="4">
    <source>
        <dbReference type="ARBA" id="ARBA00022679"/>
    </source>
</evidence>
<keyword evidence="3" id="KW-0963">Cytoplasm</keyword>
<dbReference type="HOGENOM" id="CLU_027239_1_2_1"/>
<dbReference type="GO" id="GO:0006068">
    <property type="term" value="P:ethanol catabolic process"/>
    <property type="evidence" value="ECO:0007669"/>
    <property type="project" value="Ensembl"/>
</dbReference>
<evidence type="ECO:0000256" key="3">
    <source>
        <dbReference type="ARBA" id="ARBA00022490"/>
    </source>
</evidence>
<dbReference type="PANTHER" id="PTHR11783">
    <property type="entry name" value="SULFOTRANSFERASE SULT"/>
    <property type="match status" value="1"/>
</dbReference>
<dbReference type="GO" id="GO:0005829">
    <property type="term" value="C:cytosol"/>
    <property type="evidence" value="ECO:0007669"/>
    <property type="project" value="Ensembl"/>
</dbReference>
<evidence type="ECO:0000313" key="9">
    <source>
        <dbReference type="RGD" id="3776"/>
    </source>
</evidence>
<name>F7FNI2_RAT</name>
<dbReference type="GO" id="GO:0050427">
    <property type="term" value="P:3'-phosphoadenosine 5'-phosphosulfate metabolic process"/>
    <property type="evidence" value="ECO:0007669"/>
    <property type="project" value="Ensembl"/>
</dbReference>
<dbReference type="FunFam" id="3.40.50.300:FF:000433">
    <property type="entry name" value="Estrogen sulfotransferase"/>
    <property type="match status" value="1"/>
</dbReference>
<accession>F7FNI2</accession>
<evidence type="ECO:0000259" key="6">
    <source>
        <dbReference type="Pfam" id="PF00685"/>
    </source>
</evidence>
<dbReference type="EC" id="2.8.2.-" evidence="5"/>